<accession>A0A0G1CGA0</accession>
<name>A0A0G1CGA0_9BACT</name>
<evidence type="ECO:0000313" key="1">
    <source>
        <dbReference type="EMBL" id="KKS84830.1"/>
    </source>
</evidence>
<evidence type="ECO:0000313" key="2">
    <source>
        <dbReference type="Proteomes" id="UP000034543"/>
    </source>
</evidence>
<sequence>MPAQERLILRELEWKKPVPVDQLLFVQSSHPAYIRPNAQVVEIGPGLRKEDPTINLPMSAGPVILPYYLREGGSYDVIDLPGSDCSKQGGNHDAEGVREVIKSLYNEAGLPMSPFSVITADVLRFTPQKTYEIIFDHLTTDMFLRLQEVFVLDVLNKPPEPFPVYLGKQLKLLAPHGKLLFFKQTLIASSENAGIRFENFVNLYSGIFISFSRCC</sequence>
<comment type="caution">
    <text evidence="1">The sequence shown here is derived from an EMBL/GenBank/DDBJ whole genome shotgun (WGS) entry which is preliminary data.</text>
</comment>
<organism evidence="1 2">
    <name type="scientific">Candidatus Gottesmanbacteria bacterium GW2011_GWA1_43_11</name>
    <dbReference type="NCBI Taxonomy" id="1618436"/>
    <lineage>
        <taxon>Bacteria</taxon>
        <taxon>Candidatus Gottesmaniibacteriota</taxon>
    </lineage>
</organism>
<dbReference type="AlphaFoldDB" id="A0A0G1CGA0"/>
<protein>
    <submittedName>
        <fullName evidence="1">Uncharacterized protein</fullName>
    </submittedName>
</protein>
<dbReference type="STRING" id="1618436.UV59_C0013G0008"/>
<reference evidence="1 2" key="1">
    <citation type="journal article" date="2015" name="Nature">
        <title>rRNA introns, odd ribosomes, and small enigmatic genomes across a large radiation of phyla.</title>
        <authorList>
            <person name="Brown C.T."/>
            <person name="Hug L.A."/>
            <person name="Thomas B.C."/>
            <person name="Sharon I."/>
            <person name="Castelle C.J."/>
            <person name="Singh A."/>
            <person name="Wilkins M.J."/>
            <person name="Williams K.H."/>
            <person name="Banfield J.F."/>
        </authorList>
    </citation>
    <scope>NUCLEOTIDE SEQUENCE [LARGE SCALE GENOMIC DNA]</scope>
</reference>
<dbReference type="Proteomes" id="UP000034543">
    <property type="component" value="Unassembled WGS sequence"/>
</dbReference>
<dbReference type="EMBL" id="LCFB01000013">
    <property type="protein sequence ID" value="KKS84830.1"/>
    <property type="molecule type" value="Genomic_DNA"/>
</dbReference>
<proteinExistence type="predicted"/>
<gene>
    <name evidence="1" type="ORF">UV59_C0013G0008</name>
</gene>